<evidence type="ECO:0000256" key="1">
    <source>
        <dbReference type="PIRSR" id="PIRSR613078-1"/>
    </source>
</evidence>
<organism evidence="3 4">
    <name type="scientific">Desulforapulum autotrophicum (strain ATCC 43914 / DSM 3382 / VKM B-1955 / HRM2)</name>
    <name type="common">Desulfobacterium autotrophicum</name>
    <dbReference type="NCBI Taxonomy" id="177437"/>
    <lineage>
        <taxon>Bacteria</taxon>
        <taxon>Pseudomonadati</taxon>
        <taxon>Thermodesulfobacteriota</taxon>
        <taxon>Desulfobacteria</taxon>
        <taxon>Desulfobacterales</taxon>
        <taxon>Desulfobacteraceae</taxon>
        <taxon>Desulforapulum</taxon>
    </lineage>
</organism>
<name>C0QGR0_DESAH</name>
<dbReference type="KEGG" id="dat:HRM2_04170"/>
<dbReference type="InterPro" id="IPR029033">
    <property type="entry name" value="His_PPase_superfam"/>
</dbReference>
<dbReference type="Gene3D" id="3.40.50.1240">
    <property type="entry name" value="Phosphoglycerate mutase-like"/>
    <property type="match status" value="1"/>
</dbReference>
<evidence type="ECO:0000313" key="4">
    <source>
        <dbReference type="Proteomes" id="UP000000442"/>
    </source>
</evidence>
<accession>C0QGR0</accession>
<gene>
    <name evidence="3" type="ordered locus">HRM2_04170</name>
</gene>
<dbReference type="RefSeq" id="WP_012662784.1">
    <property type="nucleotide sequence ID" value="NC_012108.1"/>
</dbReference>
<dbReference type="InterPro" id="IPR013078">
    <property type="entry name" value="His_Pase_superF_clade-1"/>
</dbReference>
<dbReference type="STRING" id="177437.HRM2_04170"/>
<sequence>MKPQQIIILRHGQSEANVNKVLYEDTPDHLMELTEKGRKQCIECGKFLKSLLNGKRITVWTSPYTRTRQTSEIVLSQVDAAEIKIKEDPRLREQEWGNFYTLDRAIKENEDRKRHSYFFYRIKDGESGADVYDRISTFLETLYRDFIKDDWTQTVLISTHGITSLIFLMRFFHWKYEAYETADRFSNCGYIVLMLNKDTDAYSISMDNRSGQSVDDMNTKG</sequence>
<dbReference type="SUPFAM" id="SSF53254">
    <property type="entry name" value="Phosphoglycerate mutase-like"/>
    <property type="match status" value="1"/>
</dbReference>
<dbReference type="PANTHER" id="PTHR46192">
    <property type="entry name" value="BROAD-RANGE ACID PHOSPHATASE DET1"/>
    <property type="match status" value="1"/>
</dbReference>
<feature type="active site" description="Tele-phosphohistidine intermediate" evidence="1">
    <location>
        <position position="11"/>
    </location>
</feature>
<dbReference type="GO" id="GO:0003824">
    <property type="term" value="F:catalytic activity"/>
    <property type="evidence" value="ECO:0007669"/>
    <property type="project" value="InterPro"/>
</dbReference>
<protein>
    <submittedName>
        <fullName evidence="3">Phosphoglycerate/bisphosphoglycerate mutase family protein</fullName>
    </submittedName>
</protein>
<dbReference type="Pfam" id="PF00300">
    <property type="entry name" value="His_Phos_1"/>
    <property type="match status" value="1"/>
</dbReference>
<dbReference type="AlphaFoldDB" id="C0QGR0"/>
<dbReference type="InterPro" id="IPR052765">
    <property type="entry name" value="PGM-Related"/>
</dbReference>
<dbReference type="Proteomes" id="UP000000442">
    <property type="component" value="Chromosome"/>
</dbReference>
<evidence type="ECO:0000313" key="3">
    <source>
        <dbReference type="EMBL" id="ACN13535.1"/>
    </source>
</evidence>
<dbReference type="SMART" id="SM00855">
    <property type="entry name" value="PGAM"/>
    <property type="match status" value="1"/>
</dbReference>
<proteinExistence type="predicted"/>
<feature type="active site" description="Proton donor/acceptor" evidence="1">
    <location>
        <position position="93"/>
    </location>
</feature>
<evidence type="ECO:0000256" key="2">
    <source>
        <dbReference type="PIRSR" id="PIRSR613078-2"/>
    </source>
</evidence>
<reference evidence="3 4" key="1">
    <citation type="journal article" date="2009" name="Environ. Microbiol.">
        <title>Genome sequence of Desulfobacterium autotrophicum HRM2, a marine sulfate reducer oxidizing organic carbon completely to carbon dioxide.</title>
        <authorList>
            <person name="Strittmatter A.W."/>
            <person name="Liesegang H."/>
            <person name="Rabus R."/>
            <person name="Decker I."/>
            <person name="Amann J."/>
            <person name="Andres S."/>
            <person name="Henne A."/>
            <person name="Fricke W.F."/>
            <person name="Martinez-Arias R."/>
            <person name="Bartels D."/>
            <person name="Goesmann A."/>
            <person name="Krause L."/>
            <person name="Puehler A."/>
            <person name="Klenk H.P."/>
            <person name="Richter M."/>
            <person name="Schuler M."/>
            <person name="Gloeckner F.O."/>
            <person name="Meyerdierks A."/>
            <person name="Gottschalk G."/>
            <person name="Amann R."/>
        </authorList>
    </citation>
    <scope>NUCLEOTIDE SEQUENCE [LARGE SCALE GENOMIC DNA]</scope>
    <source>
        <strain evidence="4">ATCC 43914 / DSM 3382 / HRM2</strain>
    </source>
</reference>
<dbReference type="EMBL" id="CP001087">
    <property type="protein sequence ID" value="ACN13535.1"/>
    <property type="molecule type" value="Genomic_DNA"/>
</dbReference>
<dbReference type="PROSITE" id="PS00175">
    <property type="entry name" value="PG_MUTASE"/>
    <property type="match status" value="1"/>
</dbReference>
<keyword evidence="4" id="KW-1185">Reference proteome</keyword>
<dbReference type="HOGENOM" id="CLU_033323_3_1_7"/>
<dbReference type="OrthoDB" id="9781415at2"/>
<feature type="binding site" evidence="2">
    <location>
        <begin position="10"/>
        <end position="17"/>
    </location>
    <ligand>
        <name>substrate</name>
    </ligand>
</feature>
<dbReference type="CDD" id="cd07067">
    <property type="entry name" value="HP_PGM_like"/>
    <property type="match status" value="1"/>
</dbReference>
<dbReference type="InterPro" id="IPR001345">
    <property type="entry name" value="PG/BPGM_mutase_AS"/>
</dbReference>
<dbReference type="eggNOG" id="COG0406">
    <property type="taxonomic scope" value="Bacteria"/>
</dbReference>
<feature type="binding site" evidence="2">
    <location>
        <position position="66"/>
    </location>
    <ligand>
        <name>substrate</name>
    </ligand>
</feature>